<protein>
    <submittedName>
        <fullName evidence="2">Phosphonate transport system substrate-binding protein</fullName>
    </submittedName>
</protein>
<dbReference type="AlphaFoldDB" id="A0A1H6HTH2"/>
<dbReference type="EMBL" id="FNWO01000007">
    <property type="protein sequence ID" value="SEH38354.1"/>
    <property type="molecule type" value="Genomic_DNA"/>
</dbReference>
<dbReference type="Pfam" id="PF12974">
    <property type="entry name" value="Phosphonate-bd"/>
    <property type="match status" value="1"/>
</dbReference>
<feature type="signal peptide" evidence="1">
    <location>
        <begin position="1"/>
        <end position="26"/>
    </location>
</feature>
<dbReference type="SUPFAM" id="SSF53850">
    <property type="entry name" value="Periplasmic binding protein-like II"/>
    <property type="match status" value="1"/>
</dbReference>
<accession>A0A1H6HTH2</accession>
<keyword evidence="1" id="KW-0732">Signal</keyword>
<dbReference type="Proteomes" id="UP000182983">
    <property type="component" value="Unassembled WGS sequence"/>
</dbReference>
<dbReference type="PANTHER" id="PTHR30024">
    <property type="entry name" value="ALIPHATIC SULFONATES-BINDING PROTEIN-RELATED"/>
    <property type="match status" value="1"/>
</dbReference>
<evidence type="ECO:0000313" key="3">
    <source>
        <dbReference type="Proteomes" id="UP000182983"/>
    </source>
</evidence>
<proteinExistence type="predicted"/>
<feature type="chain" id="PRO_5010307479" evidence="1">
    <location>
        <begin position="27"/>
        <end position="279"/>
    </location>
</feature>
<reference evidence="3" key="1">
    <citation type="submission" date="2016-10" db="EMBL/GenBank/DDBJ databases">
        <authorList>
            <person name="Varghese N."/>
            <person name="Submissions S."/>
        </authorList>
    </citation>
    <scope>NUCLEOTIDE SEQUENCE [LARGE SCALE GENOMIC DNA]</scope>
    <source>
        <strain evidence="3">DSM 13234</strain>
    </source>
</reference>
<dbReference type="Gene3D" id="3.40.190.10">
    <property type="entry name" value="Periplasmic binding protein-like II"/>
    <property type="match status" value="2"/>
</dbReference>
<dbReference type="RefSeq" id="WP_074768203.1">
    <property type="nucleotide sequence ID" value="NZ_FNWO01000007.1"/>
</dbReference>
<sequence>MRRRTLMGLMAAMVATAILPSTASRAEDTLRIGVVPHTSARVVLEMYQPLRERLETELGRKVEIQTAPDFTSFVRRALAHDYDIAITTGHQARLLQQDADYLPLVTYEAEFRAVVVVGAQSTIRQPADLTGKTIIGLSPTSLVTQWGRHWVADHGIAVIQTRYVSAADSMAQLLLADEAAAGFMSTAVFQNLAPDVQAKLRILARSEPMLGRVYMLNGALAEQRPAILAALKAFAASAAGKNYFNSTALSGYRPVTHQDLAAMDPFAQEVRTLLREAAP</sequence>
<gene>
    <name evidence="2" type="ORF">SAMN04244559_02056</name>
</gene>
<evidence type="ECO:0000256" key="1">
    <source>
        <dbReference type="SAM" id="SignalP"/>
    </source>
</evidence>
<dbReference type="PANTHER" id="PTHR30024:SF17">
    <property type="entry name" value="SOLUTE-BINDING PROTEIN FAMILY 3_N-TERMINAL DOMAIN-CONTAINING PROTEIN"/>
    <property type="match status" value="1"/>
</dbReference>
<name>A0A1H6HTH2_MAGFU</name>
<keyword evidence="3" id="KW-1185">Reference proteome</keyword>
<organism evidence="2 3">
    <name type="scientific">Magnetospirillum fulvum</name>
    <name type="common">Rhodospirillum fulvum</name>
    <dbReference type="NCBI Taxonomy" id="1082"/>
    <lineage>
        <taxon>Bacteria</taxon>
        <taxon>Pseudomonadati</taxon>
        <taxon>Pseudomonadota</taxon>
        <taxon>Alphaproteobacteria</taxon>
        <taxon>Rhodospirillales</taxon>
        <taxon>Rhodospirillaceae</taxon>
        <taxon>Magnetospirillum</taxon>
    </lineage>
</organism>
<evidence type="ECO:0000313" key="2">
    <source>
        <dbReference type="EMBL" id="SEH38354.1"/>
    </source>
</evidence>
<dbReference type="OrthoDB" id="9179880at2"/>